<organism evidence="2">
    <name type="scientific">gut metagenome</name>
    <dbReference type="NCBI Taxonomy" id="749906"/>
    <lineage>
        <taxon>unclassified sequences</taxon>
        <taxon>metagenomes</taxon>
        <taxon>organismal metagenomes</taxon>
    </lineage>
</organism>
<proteinExistence type="predicted"/>
<dbReference type="PANTHER" id="PTHR42793">
    <property type="entry name" value="COA BINDING DOMAIN CONTAINING PROTEIN"/>
    <property type="match status" value="1"/>
</dbReference>
<dbReference type="PANTHER" id="PTHR42793:SF1">
    <property type="entry name" value="PEPTIDYL-LYSINE N-ACETYLTRANSFERASE PATZ"/>
    <property type="match status" value="1"/>
</dbReference>
<evidence type="ECO:0000259" key="1">
    <source>
        <dbReference type="PROSITE" id="PS50975"/>
    </source>
</evidence>
<protein>
    <submittedName>
        <fullName evidence="2">Acetyl-CoA synthetase</fullName>
    </submittedName>
</protein>
<dbReference type="Gene3D" id="3.30.1490.20">
    <property type="entry name" value="ATP-grasp fold, A domain"/>
    <property type="match status" value="1"/>
</dbReference>
<dbReference type="InterPro" id="IPR011761">
    <property type="entry name" value="ATP-grasp"/>
</dbReference>
<accession>J9BNG0</accession>
<dbReference type="SUPFAM" id="SSF56059">
    <property type="entry name" value="Glutathione synthetase ATP-binding domain-like"/>
    <property type="match status" value="1"/>
</dbReference>
<sequence>MPGNGYVPPCYVQELLQAAGIPLVEEFVSDKKEEVVAFASRCGFPVVAKVVGPVHKSDVGGVVLNIESGQH</sequence>
<dbReference type="PROSITE" id="PS50975">
    <property type="entry name" value="ATP_GRASP"/>
    <property type="match status" value="1"/>
</dbReference>
<evidence type="ECO:0000313" key="2">
    <source>
        <dbReference type="EMBL" id="EJW89105.1"/>
    </source>
</evidence>
<dbReference type="AlphaFoldDB" id="J9BNG0"/>
<comment type="caution">
    <text evidence="2">The sequence shown here is derived from an EMBL/GenBank/DDBJ whole genome shotgun (WGS) entry which is preliminary data.</text>
</comment>
<dbReference type="EMBL" id="AMCI01009702">
    <property type="protein sequence ID" value="EJW89105.1"/>
    <property type="molecule type" value="Genomic_DNA"/>
</dbReference>
<gene>
    <name evidence="2" type="ORF">EVA_22788</name>
</gene>
<reference evidence="2" key="1">
    <citation type="journal article" date="2012" name="PLoS ONE">
        <title>Gene sets for utilization of primary and secondary nutrition supplies in the distal gut of endangered iberian lynx.</title>
        <authorList>
            <person name="Alcaide M."/>
            <person name="Messina E."/>
            <person name="Richter M."/>
            <person name="Bargiela R."/>
            <person name="Peplies J."/>
            <person name="Huws S.A."/>
            <person name="Newbold C.J."/>
            <person name="Golyshin P.N."/>
            <person name="Simon M.A."/>
            <person name="Lopez G."/>
            <person name="Yakimov M.M."/>
            <person name="Ferrer M."/>
        </authorList>
    </citation>
    <scope>NUCLEOTIDE SEQUENCE</scope>
</reference>
<feature type="non-terminal residue" evidence="2">
    <location>
        <position position="71"/>
    </location>
</feature>
<dbReference type="GO" id="GO:0046872">
    <property type="term" value="F:metal ion binding"/>
    <property type="evidence" value="ECO:0007669"/>
    <property type="project" value="InterPro"/>
</dbReference>
<name>J9BNG0_9ZZZZ</name>
<dbReference type="GO" id="GO:0005524">
    <property type="term" value="F:ATP binding"/>
    <property type="evidence" value="ECO:0007669"/>
    <property type="project" value="InterPro"/>
</dbReference>
<dbReference type="InterPro" id="IPR013815">
    <property type="entry name" value="ATP_grasp_subdomain_1"/>
</dbReference>
<feature type="domain" description="ATP-grasp" evidence="1">
    <location>
        <begin position="13"/>
        <end position="49"/>
    </location>
</feature>
<dbReference type="Pfam" id="PF13549">
    <property type="entry name" value="ATP-grasp_5"/>
    <property type="match status" value="1"/>
</dbReference>